<keyword evidence="2" id="KW-1133">Transmembrane helix</keyword>
<dbReference type="EMBL" id="CAHPSF010000018">
    <property type="protein sequence ID" value="CAB5717577.1"/>
    <property type="molecule type" value="Genomic_DNA"/>
</dbReference>
<evidence type="ECO:0000313" key="4">
    <source>
        <dbReference type="EMBL" id="ARV76105.1"/>
    </source>
</evidence>
<dbReference type="EMBL" id="NOWC01000095">
    <property type="protein sequence ID" value="OZS71833.1"/>
    <property type="molecule type" value="Genomic_DNA"/>
</dbReference>
<protein>
    <recommendedName>
        <fullName evidence="1 2">Signal peptidase I</fullName>
        <ecNumber evidence="2">3.4.21.89</ecNumber>
    </recommendedName>
</protein>
<comment type="subcellular location">
    <subcellularLocation>
        <location evidence="2">Membrane</location>
        <topology evidence="2">Multi-pass membrane protein</topology>
    </subcellularLocation>
</comment>
<comment type="caution">
    <text evidence="2">Lacks conserved residue(s) required for the propagation of feature annotation.</text>
</comment>
<reference evidence="6" key="4">
    <citation type="submission" date="2023-04" db="EMBL/GenBank/DDBJ databases">
        <authorList>
            <person name="Li W."/>
        </authorList>
    </citation>
    <scope>NUCLEOTIDE SEQUENCE</scope>
    <source>
        <strain evidence="6">QITACRE101</strain>
    </source>
</reference>
<keyword evidence="2 5" id="KW-0645">Protease</keyword>
<dbReference type="EMBL" id="JARVQW010000013">
    <property type="protein sequence ID" value="MDH2307488.1"/>
    <property type="molecule type" value="Genomic_DNA"/>
</dbReference>
<dbReference type="EC" id="3.4.21.89" evidence="2"/>
<accession>A0A220DIL0</accession>
<reference evidence="6" key="5">
    <citation type="submission" date="2023-10" db="EMBL/GenBank/DDBJ databases">
        <title>Analysis of Resistance Genes of Carbapenem-resistant Providencia rettgeri.</title>
        <authorList>
            <person name="Liu M."/>
        </authorList>
    </citation>
    <scope>NUCLEOTIDE SEQUENCE</scope>
    <source>
        <strain evidence="6">QITACRE101</strain>
    </source>
</reference>
<dbReference type="InterPro" id="IPR000223">
    <property type="entry name" value="Pept_S26A_signal_pept_1"/>
</dbReference>
<evidence type="ECO:0000313" key="8">
    <source>
        <dbReference type="EMBL" id="OZS72967.1"/>
    </source>
</evidence>
<evidence type="ECO:0000256" key="1">
    <source>
        <dbReference type="ARBA" id="ARBA00019232"/>
    </source>
</evidence>
<evidence type="ECO:0000313" key="5">
    <source>
        <dbReference type="EMBL" id="CAB5717577.1"/>
    </source>
</evidence>
<evidence type="ECO:0000313" key="9">
    <source>
        <dbReference type="Proteomes" id="UP000216001"/>
    </source>
</evidence>
<dbReference type="NCBIfam" id="TIGR02227">
    <property type="entry name" value="sigpep_I_bact"/>
    <property type="match status" value="1"/>
</dbReference>
<feature type="domain" description="Peptidase S26" evidence="3">
    <location>
        <begin position="24"/>
        <end position="170"/>
    </location>
</feature>
<dbReference type="RefSeq" id="WP_072070769.1">
    <property type="nucleotide sequence ID" value="NC_022589.1"/>
</dbReference>
<evidence type="ECO:0000256" key="2">
    <source>
        <dbReference type="RuleBase" id="RU362042"/>
    </source>
</evidence>
<keyword evidence="2" id="KW-0812">Transmembrane</keyword>
<dbReference type="STRING" id="587.RB151_016990"/>
<dbReference type="Pfam" id="PF10502">
    <property type="entry name" value="Peptidase_S26"/>
    <property type="match status" value="1"/>
</dbReference>
<organism evidence="4">
    <name type="scientific">Providencia rettgeri</name>
    <dbReference type="NCBI Taxonomy" id="587"/>
    <lineage>
        <taxon>Bacteria</taxon>
        <taxon>Pseudomonadati</taxon>
        <taxon>Pseudomonadota</taxon>
        <taxon>Gammaproteobacteria</taxon>
        <taxon>Enterobacterales</taxon>
        <taxon>Morganellaceae</taxon>
        <taxon>Providencia</taxon>
    </lineage>
</organism>
<dbReference type="GO" id="GO:0006465">
    <property type="term" value="P:signal peptide processing"/>
    <property type="evidence" value="ECO:0007669"/>
    <property type="project" value="InterPro"/>
</dbReference>
<dbReference type="GO" id="GO:0016020">
    <property type="term" value="C:membrane"/>
    <property type="evidence" value="ECO:0007669"/>
    <property type="project" value="UniProtKB-SubCell"/>
</dbReference>
<dbReference type="Proteomes" id="UP000834611">
    <property type="component" value="Unassembled WGS sequence"/>
</dbReference>
<name>A0A220DIL0_PRORE</name>
<dbReference type="SUPFAM" id="SSF51306">
    <property type="entry name" value="LexA/Signal peptidase"/>
    <property type="match status" value="1"/>
</dbReference>
<evidence type="ECO:0000313" key="7">
    <source>
        <dbReference type="EMBL" id="OZS71833.1"/>
    </source>
</evidence>
<sequence precursor="true">MHLKNFYKRISRKKRGWGRQSLYMLVIVVTVAPASHYVLNRFSIGIDPQNYPCLPEHRIYLIDKMDKDIQKGKTFAFRSEYISSIAIKFIDGVAGDKVRVNPEETTVNDLMVGEGLLLARESGHTEQELQREGIIPAGHIWLMGRTKVSFDSRYWGVLPIENVIGRAYPIW</sequence>
<evidence type="ECO:0000259" key="3">
    <source>
        <dbReference type="Pfam" id="PF10502"/>
    </source>
</evidence>
<dbReference type="AlphaFoldDB" id="A0A220DIL0"/>
<keyword evidence="2" id="KW-0472">Membrane</keyword>
<dbReference type="Proteomes" id="UP000216001">
    <property type="component" value="Unassembled WGS sequence"/>
</dbReference>
<dbReference type="GeneID" id="93396196"/>
<proteinExistence type="inferred from homology"/>
<reference evidence="5" key="3">
    <citation type="submission" date="2020-05" db="EMBL/GenBank/DDBJ databases">
        <authorList>
            <person name="Delgado-Blas J."/>
        </authorList>
    </citation>
    <scope>NUCLEOTIDE SEQUENCE</scope>
    <source>
        <strain evidence="5">BB1453</strain>
    </source>
</reference>
<dbReference type="EMBL" id="KX832929">
    <property type="protein sequence ID" value="ARV76105.1"/>
    <property type="molecule type" value="Genomic_DNA"/>
</dbReference>
<dbReference type="Proteomes" id="UP001162044">
    <property type="component" value="Unassembled WGS sequence"/>
</dbReference>
<keyword evidence="4" id="KW-0614">Plasmid</keyword>
<dbReference type="Gene3D" id="2.10.109.10">
    <property type="entry name" value="Umud Fragment, subunit A"/>
    <property type="match status" value="1"/>
</dbReference>
<dbReference type="InterPro" id="IPR019533">
    <property type="entry name" value="Peptidase_S26"/>
</dbReference>
<geneLocation type="plasmid" evidence="4">
    <name>p06-1619-1</name>
</geneLocation>
<dbReference type="GO" id="GO:0009003">
    <property type="term" value="F:signal peptidase activity"/>
    <property type="evidence" value="ECO:0007669"/>
    <property type="project" value="UniProtKB-EC"/>
</dbReference>
<reference evidence="7 9" key="2">
    <citation type="submission" date="2017-07" db="EMBL/GenBank/DDBJ databases">
        <title>blaIMP-27 on transferable plasmids in Proteus mirabilis and Providencia rettgeri.</title>
        <authorList>
            <person name="Potter R."/>
        </authorList>
    </citation>
    <scope>NUCLEOTIDE SEQUENCE [LARGE SCALE GENOMIC DNA]</scope>
    <source>
        <strain evidence="7 9">PR1</strain>
        <plasmid evidence="7">pPR1</plasmid>
    </source>
</reference>
<comment type="catalytic activity">
    <reaction evidence="2">
        <text>Cleavage of hydrophobic, N-terminal signal or leader sequences from secreted and periplasmic proteins.</text>
        <dbReference type="EC" id="3.4.21.89"/>
    </reaction>
</comment>
<dbReference type="InterPro" id="IPR036286">
    <property type="entry name" value="LexA/Signal_pep-like_sf"/>
</dbReference>
<dbReference type="GO" id="GO:0004252">
    <property type="term" value="F:serine-type endopeptidase activity"/>
    <property type="evidence" value="ECO:0007669"/>
    <property type="project" value="InterPro"/>
</dbReference>
<reference evidence="4" key="1">
    <citation type="journal article" date="2017" name="Genome Biol. Evol.">
        <title>Genomic Epidemiology of NDM-1-Encoding Plasmids in Latin American Clinical Isolates Reveals Insights into the Evolution of Multidrug Resistance.</title>
        <authorList>
            <person name="Marquez-Ortiz R.A."/>
            <person name="Haggerty L."/>
            <person name="Olarte N."/>
            <person name="Duarte C."/>
            <person name="Garza-Ramos U."/>
            <person name="Silva-Sanchez J."/>
            <person name="Castro B.E."/>
            <person name="Sim E.M."/>
            <person name="Beltran M."/>
            <person name="Moncada M.V."/>
            <person name="Valderrama A."/>
            <person name="Castellanos J.E."/>
            <person name="Charles I.G."/>
            <person name="Vanegas N."/>
            <person name="Escobar-Perez J."/>
            <person name="Petty N.K."/>
        </authorList>
    </citation>
    <scope>NUCLEOTIDE SEQUENCE</scope>
    <source>
        <strain evidence="4">06-1619</strain>
        <plasmid evidence="4">p06-1619-1</plasmid>
    </source>
</reference>
<gene>
    <name evidence="6" type="primary">lepB</name>
    <name evidence="8" type="ORF">CHI95_19115</name>
    <name evidence="7" type="ORF">CHI95_24950</name>
    <name evidence="5" type="ORF">GHA_04324</name>
    <name evidence="4" type="ORF">PRE19P2_0180</name>
    <name evidence="6" type="ORF">QDQ51_18980</name>
</gene>
<evidence type="ECO:0000313" key="6">
    <source>
        <dbReference type="EMBL" id="MDH2307488.1"/>
    </source>
</evidence>
<keyword evidence="2 6" id="KW-0378">Hydrolase</keyword>
<geneLocation type="plasmid" evidence="7">
    <name>pPR1</name>
</geneLocation>
<feature type="transmembrane region" description="Helical" evidence="2">
    <location>
        <begin position="21"/>
        <end position="39"/>
    </location>
</feature>
<dbReference type="EMBL" id="NOWC01000028">
    <property type="protein sequence ID" value="OZS72967.1"/>
    <property type="molecule type" value="Genomic_DNA"/>
</dbReference>
<comment type="similarity">
    <text evidence="2">Belongs to the peptidase S26 family.</text>
</comment>